<dbReference type="AlphaFoldDB" id="A0A0J8UTZ1"/>
<evidence type="ECO:0000313" key="3">
    <source>
        <dbReference type="Proteomes" id="UP000054563"/>
    </source>
</evidence>
<dbReference type="Proteomes" id="UP000054563">
    <property type="component" value="Unassembled WGS sequence"/>
</dbReference>
<gene>
    <name evidence="2" type="ORF">CIHG_09015</name>
</gene>
<organism evidence="2 3">
    <name type="scientific">Coccidioides immitis H538.4</name>
    <dbReference type="NCBI Taxonomy" id="396776"/>
    <lineage>
        <taxon>Eukaryota</taxon>
        <taxon>Fungi</taxon>
        <taxon>Dikarya</taxon>
        <taxon>Ascomycota</taxon>
        <taxon>Pezizomycotina</taxon>
        <taxon>Eurotiomycetes</taxon>
        <taxon>Eurotiomycetidae</taxon>
        <taxon>Onygenales</taxon>
        <taxon>Onygenaceae</taxon>
        <taxon>Coccidioides</taxon>
    </lineage>
</organism>
<feature type="compositionally biased region" description="Pro residues" evidence="1">
    <location>
        <begin position="150"/>
        <end position="170"/>
    </location>
</feature>
<dbReference type="EMBL" id="DS017033">
    <property type="protein sequence ID" value="KMU91203.1"/>
    <property type="molecule type" value="Genomic_DNA"/>
</dbReference>
<sequence length="204" mass="22247">MTPKPEHVRRMEYSISQPVPRDSIMVRLVKCAQRASQRKAPDRRVLGCALSRITAAGWPAAALGRERCVTGAGHTNRPRLAWEGGQRYGASNGVSQQERYLPPAVAPAETAFLRSKLRLNGGATPNTNNETQPSFDQPSTCHKPFLRPQSCPPPPPPPPSPPPPPPPPPSSILHAHRPPCSDRPPVSLSCAIRVNTLTRFTCFH</sequence>
<name>A0A0J8UTZ1_COCIT</name>
<protein>
    <submittedName>
        <fullName evidence="2">Uncharacterized protein</fullName>
    </submittedName>
</protein>
<feature type="compositionally biased region" description="Polar residues" evidence="1">
    <location>
        <begin position="123"/>
        <end position="140"/>
    </location>
</feature>
<evidence type="ECO:0000313" key="2">
    <source>
        <dbReference type="EMBL" id="KMU91203.1"/>
    </source>
</evidence>
<accession>A0A0J8UTZ1</accession>
<proteinExistence type="predicted"/>
<dbReference type="VEuPathDB" id="FungiDB:CIHG_09015"/>
<evidence type="ECO:0000256" key="1">
    <source>
        <dbReference type="SAM" id="MobiDB-lite"/>
    </source>
</evidence>
<feature type="region of interest" description="Disordered" evidence="1">
    <location>
        <begin position="119"/>
        <end position="186"/>
    </location>
</feature>
<reference evidence="3" key="1">
    <citation type="journal article" date="2010" name="Genome Res.">
        <title>Population genomic sequencing of Coccidioides fungi reveals recent hybridization and transposon control.</title>
        <authorList>
            <person name="Neafsey D.E."/>
            <person name="Barker B.M."/>
            <person name="Sharpton T.J."/>
            <person name="Stajich J.E."/>
            <person name="Park D.J."/>
            <person name="Whiston E."/>
            <person name="Hung C.-Y."/>
            <person name="McMahan C."/>
            <person name="White J."/>
            <person name="Sykes S."/>
            <person name="Heiman D."/>
            <person name="Young S."/>
            <person name="Zeng Q."/>
            <person name="Abouelleil A."/>
            <person name="Aftuck L."/>
            <person name="Bessette D."/>
            <person name="Brown A."/>
            <person name="FitzGerald M."/>
            <person name="Lui A."/>
            <person name="Macdonald J.P."/>
            <person name="Priest M."/>
            <person name="Orbach M.J."/>
            <person name="Galgiani J.N."/>
            <person name="Kirkland T.N."/>
            <person name="Cole G.T."/>
            <person name="Birren B.W."/>
            <person name="Henn M.R."/>
            <person name="Taylor J.W."/>
            <person name="Rounsley S.D."/>
        </authorList>
    </citation>
    <scope>NUCLEOTIDE SEQUENCE [LARGE SCALE GENOMIC DNA]</scope>
    <source>
        <strain evidence="3">H538.4</strain>
    </source>
</reference>